<reference evidence="1 2" key="1">
    <citation type="submission" date="2016-03" db="EMBL/GenBank/DDBJ databases">
        <title>Spore heat resistance.</title>
        <authorList>
            <person name="Boekhorst J."/>
            <person name="Berendsen E.M."/>
            <person name="Wells-Bennik M.H."/>
            <person name="Kuipers O.P."/>
        </authorList>
    </citation>
    <scope>NUCLEOTIDE SEQUENCE [LARGE SCALE GENOMIC DNA]</scope>
    <source>
        <strain evidence="1 2">AF16</strain>
    </source>
</reference>
<dbReference type="PATRIC" id="fig|33934.7.peg.2669"/>
<keyword evidence="2" id="KW-1185">Reference proteome</keyword>
<name>A0A178T442_9BACL</name>
<organism evidence="1 2">
    <name type="scientific">Anoxybacillus flavithermus</name>
    <dbReference type="NCBI Taxonomy" id="33934"/>
    <lineage>
        <taxon>Bacteria</taxon>
        <taxon>Bacillati</taxon>
        <taxon>Bacillota</taxon>
        <taxon>Bacilli</taxon>
        <taxon>Bacillales</taxon>
        <taxon>Anoxybacillaceae</taxon>
        <taxon>Anoxybacillus</taxon>
    </lineage>
</organism>
<dbReference type="AlphaFoldDB" id="A0A178T442"/>
<protein>
    <submittedName>
        <fullName evidence="1">Uncharacterized protein</fullName>
    </submittedName>
</protein>
<sequence>MICGQGYVDGAIDGFGDYVCVDCWASGEAEYEGREAVEFVEADVPYYVDYPSESVARFLDACNRKRR</sequence>
<evidence type="ECO:0000313" key="1">
    <source>
        <dbReference type="EMBL" id="OAO76279.1"/>
    </source>
</evidence>
<dbReference type="Proteomes" id="UP000078336">
    <property type="component" value="Unassembled WGS sequence"/>
</dbReference>
<accession>A0A178T442</accession>
<dbReference type="EMBL" id="LUCQ01000174">
    <property type="protein sequence ID" value="OAO76279.1"/>
    <property type="molecule type" value="Genomic_DNA"/>
</dbReference>
<comment type="caution">
    <text evidence="1">The sequence shown here is derived from an EMBL/GenBank/DDBJ whole genome shotgun (WGS) entry which is preliminary data.</text>
</comment>
<gene>
    <name evidence="1" type="ORF">TAF16_2754</name>
</gene>
<proteinExistence type="predicted"/>
<evidence type="ECO:0000313" key="2">
    <source>
        <dbReference type="Proteomes" id="UP000078336"/>
    </source>
</evidence>